<feature type="transmembrane region" description="Helical" evidence="2">
    <location>
        <begin position="236"/>
        <end position="254"/>
    </location>
</feature>
<evidence type="ECO:0000313" key="3">
    <source>
        <dbReference type="EMBL" id="WBY58366.1"/>
    </source>
</evidence>
<protein>
    <submittedName>
        <fullName evidence="3">PIR protein</fullName>
    </submittedName>
</protein>
<keyword evidence="2" id="KW-0812">Transmembrane</keyword>
<dbReference type="InterPro" id="IPR006477">
    <property type="entry name" value="Yir_bir_cir"/>
</dbReference>
<proteinExistence type="predicted"/>
<keyword evidence="2" id="KW-0472">Membrane</keyword>
<gene>
    <name evidence="3" type="ORF">Py17XNL_001105415</name>
</gene>
<dbReference type="Proteomes" id="UP001054126">
    <property type="component" value="Chromosome 11"/>
</dbReference>
<evidence type="ECO:0000256" key="1">
    <source>
        <dbReference type="SAM" id="MobiDB-lite"/>
    </source>
</evidence>
<name>A0AAF0B4Z8_PLAYO</name>
<dbReference type="EMBL" id="CP115535">
    <property type="protein sequence ID" value="WBY58366.1"/>
    <property type="molecule type" value="Genomic_DNA"/>
</dbReference>
<sequence>MNNEVCKKFQDLRNSLSDELDGNGIPEFKDDSFLNKYCYFGKCNSDFDRINAGCLYLLDAFFKDSSVFESIAKKNINVVEYILIWLSYMLNLNKTKGHESIKSFYNYQIDSCDKYKTRINKFTTYESYKGLIDTKKDLLYMDSNILKKFVEKYKELNEDSDINKKSPYDQLLSTLSTDYNKLKNECKDDKDSNFPTLLGIDTSQDTTESIEKTGEAGKTGQKSDFTSSSSSIASKLIPVLSIIVAVAIFLGISYKYSLCEFRKRAQKHLREKLKK</sequence>
<feature type="region of interest" description="Disordered" evidence="1">
    <location>
        <begin position="206"/>
        <end position="228"/>
    </location>
</feature>
<reference evidence="3" key="1">
    <citation type="submission" date="2023-01" db="EMBL/GenBank/DDBJ databases">
        <title>Long-Read Genome Assembly and Gene Model Annotations for the Rodent Malaria Parasite Plasmodium yoelii 17XNL.</title>
        <authorList>
            <person name="Mitchell G.J."/>
            <person name="Sebastian A."/>
            <person name="Albert I."/>
            <person name="Lindner S.E."/>
        </authorList>
    </citation>
    <scope>NUCLEOTIDE SEQUENCE</scope>
    <source>
        <strain evidence="3">17XNL clone 1.1</strain>
    </source>
</reference>
<accession>A0AAF0B4Z8</accession>
<organism evidence="3 4">
    <name type="scientific">Plasmodium yoelii yoelii</name>
    <dbReference type="NCBI Taxonomy" id="73239"/>
    <lineage>
        <taxon>Eukaryota</taxon>
        <taxon>Sar</taxon>
        <taxon>Alveolata</taxon>
        <taxon>Apicomplexa</taxon>
        <taxon>Aconoidasida</taxon>
        <taxon>Haemosporida</taxon>
        <taxon>Plasmodiidae</taxon>
        <taxon>Plasmodium</taxon>
        <taxon>Plasmodium (Vinckeia)</taxon>
    </lineage>
</organism>
<dbReference type="NCBIfam" id="TIGR01590">
    <property type="entry name" value="yir-bir-cir_Pla"/>
    <property type="match status" value="1"/>
</dbReference>
<dbReference type="AlphaFoldDB" id="A0AAF0B4Z8"/>
<dbReference type="Pfam" id="PF06022">
    <property type="entry name" value="Cir_Bir_Yir"/>
    <property type="match status" value="1"/>
</dbReference>
<evidence type="ECO:0000313" key="4">
    <source>
        <dbReference type="Proteomes" id="UP001054126"/>
    </source>
</evidence>
<evidence type="ECO:0000256" key="2">
    <source>
        <dbReference type="SAM" id="Phobius"/>
    </source>
</evidence>
<keyword evidence="2" id="KW-1133">Transmembrane helix</keyword>